<evidence type="ECO:0000313" key="1">
    <source>
        <dbReference type="EMBL" id="ACA30298.1"/>
    </source>
</evidence>
<protein>
    <submittedName>
        <fullName evidence="1">Putative early light-induced protein</fullName>
    </submittedName>
</protein>
<dbReference type="EMBL" id="EU430722">
    <property type="protein sequence ID" value="ACA30298.1"/>
    <property type="molecule type" value="mRNA"/>
</dbReference>
<feature type="non-terminal residue" evidence="1">
    <location>
        <position position="148"/>
    </location>
</feature>
<sequence>ESRGFIFHFKQHQVQRAVRVLGASARDNKRKGGDVGVRVGHRSGVGERQRSAVAGEQRRIAVVCVDGGLTDGGVDGATFQGNIDGEQVAADIFIVGRDVERALCYARPPRTGPHRIRQGRPSCMKTVEALLIQTQASTTEDLNGIGVV</sequence>
<name>B1PIF0_CUPSE</name>
<organism evidence="1">
    <name type="scientific">Cupressus sempervirens</name>
    <name type="common">Italian cypress</name>
    <dbReference type="NCBI Taxonomy" id="13469"/>
    <lineage>
        <taxon>Eukaryota</taxon>
        <taxon>Viridiplantae</taxon>
        <taxon>Streptophyta</taxon>
        <taxon>Embryophyta</taxon>
        <taxon>Tracheophyta</taxon>
        <taxon>Spermatophyta</taxon>
        <taxon>Pinopsida</taxon>
        <taxon>Pinidae</taxon>
        <taxon>Conifers II</taxon>
        <taxon>Cupressales</taxon>
        <taxon>Cupressaceae</taxon>
        <taxon>Cupressus</taxon>
    </lineage>
</organism>
<proteinExistence type="evidence at transcript level"/>
<dbReference type="AlphaFoldDB" id="B1PIF0"/>
<reference evidence="1" key="1">
    <citation type="submission" date="2008-01" db="EMBL/GenBank/DDBJ databases">
        <title>Cloning and characterization of cold regulated sequences in cypress (Cupressus sempervirens).</title>
        <authorList>
            <person name="Pedron L."/>
            <person name="Baldi P."/>
            <person name="La Porta N."/>
        </authorList>
    </citation>
    <scope>NUCLEOTIDE SEQUENCE</scope>
</reference>
<feature type="non-terminal residue" evidence="1">
    <location>
        <position position="1"/>
    </location>
</feature>
<accession>B1PIF0</accession>